<dbReference type="Proteomes" id="UP000237105">
    <property type="component" value="Unassembled WGS sequence"/>
</dbReference>
<sequence length="79" mass="8670">MLTTLVHRCDSDRTLASEFQCSKLPITVYSICIFVGYKNFSGGSCHHHVRIGCDRFVFAVNQSARSSSGGRITAGSRDL</sequence>
<organism evidence="1 2">
    <name type="scientific">Parasponia andersonii</name>
    <name type="common">Sponia andersonii</name>
    <dbReference type="NCBI Taxonomy" id="3476"/>
    <lineage>
        <taxon>Eukaryota</taxon>
        <taxon>Viridiplantae</taxon>
        <taxon>Streptophyta</taxon>
        <taxon>Embryophyta</taxon>
        <taxon>Tracheophyta</taxon>
        <taxon>Spermatophyta</taxon>
        <taxon>Magnoliopsida</taxon>
        <taxon>eudicotyledons</taxon>
        <taxon>Gunneridae</taxon>
        <taxon>Pentapetalae</taxon>
        <taxon>rosids</taxon>
        <taxon>fabids</taxon>
        <taxon>Rosales</taxon>
        <taxon>Cannabaceae</taxon>
        <taxon>Parasponia</taxon>
    </lineage>
</organism>
<evidence type="ECO:0000313" key="2">
    <source>
        <dbReference type="Proteomes" id="UP000237105"/>
    </source>
</evidence>
<keyword evidence="2" id="KW-1185">Reference proteome</keyword>
<protein>
    <submittedName>
        <fullName evidence="1">Uncharacterized protein</fullName>
    </submittedName>
</protein>
<comment type="caution">
    <text evidence="1">The sequence shown here is derived from an EMBL/GenBank/DDBJ whole genome shotgun (WGS) entry which is preliminary data.</text>
</comment>
<reference evidence="2" key="1">
    <citation type="submission" date="2016-06" db="EMBL/GenBank/DDBJ databases">
        <title>Parallel loss of symbiosis genes in relatives of nitrogen-fixing non-legume Parasponia.</title>
        <authorList>
            <person name="Van Velzen R."/>
            <person name="Holmer R."/>
            <person name="Bu F."/>
            <person name="Rutten L."/>
            <person name="Van Zeijl A."/>
            <person name="Liu W."/>
            <person name="Santuari L."/>
            <person name="Cao Q."/>
            <person name="Sharma T."/>
            <person name="Shen D."/>
            <person name="Roswanjaya Y."/>
            <person name="Wardhani T."/>
            <person name="Kalhor M.S."/>
            <person name="Jansen J."/>
            <person name="Van den Hoogen J."/>
            <person name="Gungor B."/>
            <person name="Hartog M."/>
            <person name="Hontelez J."/>
            <person name="Verver J."/>
            <person name="Yang W.-C."/>
            <person name="Schijlen E."/>
            <person name="Repin R."/>
            <person name="Schilthuizen M."/>
            <person name="Schranz E."/>
            <person name="Heidstra R."/>
            <person name="Miyata K."/>
            <person name="Fedorova E."/>
            <person name="Kohlen W."/>
            <person name="Bisseling T."/>
            <person name="Smit S."/>
            <person name="Geurts R."/>
        </authorList>
    </citation>
    <scope>NUCLEOTIDE SEQUENCE [LARGE SCALE GENOMIC DNA]</scope>
    <source>
        <strain evidence="2">cv. WU1-14</strain>
    </source>
</reference>
<gene>
    <name evidence="1" type="ORF">PanWU01x14_255780</name>
</gene>
<dbReference type="EMBL" id="JXTB01000322">
    <property type="protein sequence ID" value="PON45906.1"/>
    <property type="molecule type" value="Genomic_DNA"/>
</dbReference>
<dbReference type="AlphaFoldDB" id="A0A2P5BAW5"/>
<proteinExistence type="predicted"/>
<name>A0A2P5BAW5_PARAD</name>
<accession>A0A2P5BAW5</accession>
<evidence type="ECO:0000313" key="1">
    <source>
        <dbReference type="EMBL" id="PON45906.1"/>
    </source>
</evidence>